<reference evidence="2" key="1">
    <citation type="submission" date="2020-07" db="EMBL/GenBank/DDBJ databases">
        <title>Huge and variable diversity of episymbiotic CPR bacteria and DPANN archaea in groundwater ecosystems.</title>
        <authorList>
            <person name="He C.Y."/>
            <person name="Keren R."/>
            <person name="Whittaker M."/>
            <person name="Farag I.F."/>
            <person name="Doudna J."/>
            <person name="Cate J.H.D."/>
            <person name="Banfield J.F."/>
        </authorList>
    </citation>
    <scope>NUCLEOTIDE SEQUENCE</scope>
    <source>
        <strain evidence="2">NC_groundwater_1664_Pr3_B-0.1um_52_9</strain>
    </source>
</reference>
<comment type="caution">
    <text evidence="2">The sequence shown here is derived from an EMBL/GenBank/DDBJ whole genome shotgun (WGS) entry which is preliminary data.</text>
</comment>
<dbReference type="AlphaFoldDB" id="A0A9D6V169"/>
<evidence type="ECO:0000313" key="3">
    <source>
        <dbReference type="Proteomes" id="UP000807825"/>
    </source>
</evidence>
<keyword evidence="1" id="KW-0732">Signal</keyword>
<sequence length="142" mass="15177">MNVRRSMLVFAALVAVLGLSTVSWAGGKNLSFMPAKDNPKATGTINLSNDKLKIQAEGLKPDSVYTVWFVNMKPKKDQAGAGSSPFMFKTDSQGKGTYDTALAESPAGKWSTIMVVLHPSGDPMDMKSMVPAFSAMIGKSDK</sequence>
<proteinExistence type="predicted"/>
<accession>A0A9D6V169</accession>
<dbReference type="Proteomes" id="UP000807825">
    <property type="component" value="Unassembled WGS sequence"/>
</dbReference>
<feature type="chain" id="PRO_5039578347" evidence="1">
    <location>
        <begin position="26"/>
        <end position="142"/>
    </location>
</feature>
<dbReference type="EMBL" id="JACRDE010000135">
    <property type="protein sequence ID" value="MBI5248755.1"/>
    <property type="molecule type" value="Genomic_DNA"/>
</dbReference>
<gene>
    <name evidence="2" type="ORF">HY912_04605</name>
</gene>
<name>A0A9D6V169_9BACT</name>
<protein>
    <submittedName>
        <fullName evidence="2">Uncharacterized protein</fullName>
    </submittedName>
</protein>
<evidence type="ECO:0000256" key="1">
    <source>
        <dbReference type="SAM" id="SignalP"/>
    </source>
</evidence>
<organism evidence="2 3">
    <name type="scientific">Desulfomonile tiedjei</name>
    <dbReference type="NCBI Taxonomy" id="2358"/>
    <lineage>
        <taxon>Bacteria</taxon>
        <taxon>Pseudomonadati</taxon>
        <taxon>Thermodesulfobacteriota</taxon>
        <taxon>Desulfomonilia</taxon>
        <taxon>Desulfomonilales</taxon>
        <taxon>Desulfomonilaceae</taxon>
        <taxon>Desulfomonile</taxon>
    </lineage>
</organism>
<evidence type="ECO:0000313" key="2">
    <source>
        <dbReference type="EMBL" id="MBI5248755.1"/>
    </source>
</evidence>
<feature type="signal peptide" evidence="1">
    <location>
        <begin position="1"/>
        <end position="25"/>
    </location>
</feature>